<feature type="region of interest" description="Disordered" evidence="1">
    <location>
        <begin position="965"/>
        <end position="992"/>
    </location>
</feature>
<evidence type="ECO:0000256" key="1">
    <source>
        <dbReference type="SAM" id="MobiDB-lite"/>
    </source>
</evidence>
<feature type="compositionally biased region" description="Polar residues" evidence="1">
    <location>
        <begin position="821"/>
        <end position="830"/>
    </location>
</feature>
<dbReference type="OrthoDB" id="5790562at2759"/>
<feature type="region of interest" description="Disordered" evidence="1">
    <location>
        <begin position="660"/>
        <end position="724"/>
    </location>
</feature>
<sequence>MQSWYRNFKVVIADLSEEGETVTEEEMNFLLRSTDPLQRKTAYAFATRWNNTVLLWRSGEESDVNLPSFSLKRFLLLSHAVKQTADFSSMYHENNAFVLLDKILAEAEKLLPVSAVAAPSSCINAYLSISRAYVQEDEPFTVRLTLRNIRPRPISHVSLTLKMITDTGVPVPVLTNIVDSINFDEDGEILPQQASSVTWSVRIVDEVVTATAEDEECVVMIAMQLRYDRHQSSLHIQSDRLYLRPKRMLSLWYLFHPVTVTKQIHKKMPNIVVVVQNNGYRSLRNVHLVTEEISVRKCDSSGDEEPTPSVAFRISDVLLDESKIEFQTEQRLALVRAKSVSNLMLFLEGDTDSCVAEFRQRVIVDGEIWSAIPRKAFSVIRWFYTIASTPFMALLAENSTQTPTAVFLLDRGEFRPVTAVHLALEVLNEDRYSNRVEVTLLSVIDQISQGGPTVVYGEQELFFQTATHHLLLASSHNASGEEWWFAWASEHGSFSRLHLLVCQSTVVPSHKYSFVFGIPKSPSETQNTQSDILEAVISPKSTPQTAILRLSQSTSRSESQSYRKYLLPEGYDHFEMEPVTGTLILTRSVVNETSSFFCLYPITVDERSSEITTSTIIVRVMADFPKEPPTMDMVCGGNQTITKDPDGYVWSAQSSLNVLSNPEDTASSSTQLLNISSSSTSQPDTSSDSMPESSSDVSPTSQWEDNESYSSIQQPPSVVSNSSLAHVPETTHSFAKDITATESVINVKTDLLLTNETLSGNDRSKVSTTSEDSKVPQISEPSFMEEPPPITDLQEPQGLRYPSGEFMESEEDFTTDKETSHYGTTLSHTTSVSFKEVLPSEPVLKLTTNEKNDGFISQPETSTKVGKDSSIAESSSHSQVPSTETMESTPGSTIAAELKNDYSVSTLALGRASTTEQFDSTLPVNQPIETSSTLASRDMDEKTASHANPMTIVNVNITRDMYKMSTKTEPSSEKNSSPSTMIEEPSESTLWTSNVSTEIKTIENISEKSEETTAFTPFAVFTLSKDKISNEESTTMKSERIVTEQLQTHTAVISGSIQTEKLHLDSVTRDEKLITLACKMKHVKPIWAFICDLNRIRETSKDEAGRGQ</sequence>
<evidence type="ECO:0000313" key="2">
    <source>
        <dbReference type="EMBL" id="VDP34985.1"/>
    </source>
</evidence>
<dbReference type="EMBL" id="UZAM01014644">
    <property type="protein sequence ID" value="VDP34985.1"/>
    <property type="molecule type" value="Genomic_DNA"/>
</dbReference>
<evidence type="ECO:0000313" key="3">
    <source>
        <dbReference type="Proteomes" id="UP000270296"/>
    </source>
</evidence>
<organism evidence="4">
    <name type="scientific">Soboliphyme baturini</name>
    <dbReference type="NCBI Taxonomy" id="241478"/>
    <lineage>
        <taxon>Eukaryota</taxon>
        <taxon>Metazoa</taxon>
        <taxon>Ecdysozoa</taxon>
        <taxon>Nematoda</taxon>
        <taxon>Enoplea</taxon>
        <taxon>Dorylaimia</taxon>
        <taxon>Dioctophymatida</taxon>
        <taxon>Dioctophymatoidea</taxon>
        <taxon>Soboliphymatidae</taxon>
        <taxon>Soboliphyme</taxon>
    </lineage>
</organism>
<accession>A0A183J4N9</accession>
<feature type="compositionally biased region" description="Polar residues" evidence="1">
    <location>
        <begin position="871"/>
        <end position="891"/>
    </location>
</feature>
<protein>
    <submittedName>
        <fullName evidence="4">Gryzun domain-containing protein</fullName>
    </submittedName>
</protein>
<feature type="region of interest" description="Disordered" evidence="1">
    <location>
        <begin position="760"/>
        <end position="830"/>
    </location>
</feature>
<evidence type="ECO:0000313" key="4">
    <source>
        <dbReference type="WBParaSite" id="SBAD_0001121301-mRNA-1"/>
    </source>
</evidence>
<feature type="region of interest" description="Disordered" evidence="1">
    <location>
        <begin position="849"/>
        <end position="891"/>
    </location>
</feature>
<feature type="compositionally biased region" description="Polar residues" evidence="1">
    <location>
        <begin position="760"/>
        <end position="770"/>
    </location>
</feature>
<gene>
    <name evidence="2" type="ORF">SBAD_LOCUS10837</name>
</gene>
<feature type="compositionally biased region" description="Polar residues" evidence="1">
    <location>
        <begin position="708"/>
        <end position="724"/>
    </location>
</feature>
<dbReference type="AlphaFoldDB" id="A0A183J4N9"/>
<reference evidence="4" key="1">
    <citation type="submission" date="2016-06" db="UniProtKB">
        <authorList>
            <consortium name="WormBaseParasite"/>
        </authorList>
    </citation>
    <scope>IDENTIFICATION</scope>
</reference>
<proteinExistence type="predicted"/>
<feature type="compositionally biased region" description="Polar residues" evidence="1">
    <location>
        <begin position="965"/>
        <end position="980"/>
    </location>
</feature>
<reference evidence="2 3" key="2">
    <citation type="submission" date="2018-11" db="EMBL/GenBank/DDBJ databases">
        <authorList>
            <consortium name="Pathogen Informatics"/>
        </authorList>
    </citation>
    <scope>NUCLEOTIDE SEQUENCE [LARGE SCALE GENOMIC DNA]</scope>
</reference>
<name>A0A183J4N9_9BILA</name>
<dbReference type="WBParaSite" id="SBAD_0001121301-mRNA-1">
    <property type="protein sequence ID" value="SBAD_0001121301-mRNA-1"/>
    <property type="gene ID" value="SBAD_0001121301"/>
</dbReference>
<feature type="compositionally biased region" description="Low complexity" evidence="1">
    <location>
        <begin position="667"/>
        <end position="701"/>
    </location>
</feature>
<keyword evidence="3" id="KW-1185">Reference proteome</keyword>
<dbReference type="Proteomes" id="UP000270296">
    <property type="component" value="Unassembled WGS sequence"/>
</dbReference>